<dbReference type="OrthoDB" id="5242705at2759"/>
<evidence type="ECO:0000256" key="1">
    <source>
        <dbReference type="SAM" id="MobiDB-lite"/>
    </source>
</evidence>
<feature type="region of interest" description="Disordered" evidence="1">
    <location>
        <begin position="608"/>
        <end position="630"/>
    </location>
</feature>
<dbReference type="AlphaFoldDB" id="A0A423WRR9"/>
<name>A0A423WRR9_9PEZI</name>
<gene>
    <name evidence="2" type="ORF">VMCG_04485</name>
</gene>
<dbReference type="PANTHER" id="PTHR35394">
    <property type="entry name" value="DUF3176 DOMAIN-CONTAINING PROTEIN"/>
    <property type="match status" value="1"/>
</dbReference>
<evidence type="ECO:0000313" key="2">
    <source>
        <dbReference type="EMBL" id="ROW06048.1"/>
    </source>
</evidence>
<protein>
    <submittedName>
        <fullName evidence="2">Uncharacterized protein</fullName>
    </submittedName>
</protein>
<accession>A0A423WRR9</accession>
<dbReference type="PANTHER" id="PTHR35394:SF5">
    <property type="entry name" value="DUF3176 DOMAIN-CONTAINING PROTEIN"/>
    <property type="match status" value="1"/>
</dbReference>
<proteinExistence type="predicted"/>
<reference evidence="2 3" key="1">
    <citation type="submission" date="2015-09" db="EMBL/GenBank/DDBJ databases">
        <title>Host preference determinants of Valsa canker pathogens revealed by comparative genomics.</title>
        <authorList>
            <person name="Yin Z."/>
            <person name="Huang L."/>
        </authorList>
    </citation>
    <scope>NUCLEOTIDE SEQUENCE [LARGE SCALE GENOMIC DNA]</scope>
    <source>
        <strain evidence="2 3">03-1</strain>
    </source>
</reference>
<organism evidence="2 3">
    <name type="scientific">Cytospora schulzeri</name>
    <dbReference type="NCBI Taxonomy" id="448051"/>
    <lineage>
        <taxon>Eukaryota</taxon>
        <taxon>Fungi</taxon>
        <taxon>Dikarya</taxon>
        <taxon>Ascomycota</taxon>
        <taxon>Pezizomycotina</taxon>
        <taxon>Sordariomycetes</taxon>
        <taxon>Sordariomycetidae</taxon>
        <taxon>Diaporthales</taxon>
        <taxon>Cytosporaceae</taxon>
        <taxon>Cytospora</taxon>
    </lineage>
</organism>
<comment type="caution">
    <text evidence="2">The sequence shown here is derived from an EMBL/GenBank/DDBJ whole genome shotgun (WGS) entry which is preliminary data.</text>
</comment>
<sequence length="662" mass="73538">MERYWTASLIQLAGWVPEAWHSDLRPRQEWLISRFGAEKKSNYAPISKDLLAIMTNKKIQMRLFQDVGIPPMLPPLGKNITKQARERAQDFLLLTDQTSRRRRHRIWQRNIRPALALAMGMEISSIRNRDGLLGPALDKQPRSDRKHRALIRRQSAVYASLTGGSTASENQITPVCSTGNCTFKVGDPVGSSIVTVNGTTAGDFGGSSGSFSTVAVCSSCVDATSLVKFVRTDDQFEDYISSVYGLPNGLLIDYGGSGTYLNVSTDRNLEWLGDLLTPAHAQAARWAMVNVTLLSFSVAQCGETVTPQCPIPGKTNLAGSDSSAPNKTAGGIAATCALFPCMRRYVPSITNNKLSESQIDNSQLWPSIDYYYASLHLETENALTNSESNYAGIQTPCRVGDSIYTAQNISTAPNATRLWIHETLVDGTLQSRNVSAPEPCIYRHSALFASVLSRLLHQKDTMFNTYCKYDSEEGPDCNLQSGDGMNTWVDTIYNNGNATVSAVEAYFESFAVAMTNRYRSTFGSSQYDRQPRPRQWLPPGEVQGIVWQDTVCTAARWQWLLLPVGLLLLTSSLLSVTVTRGWKHRHVQPVWKANILPTLLYKERFMESNGPMPSRPQETTGANITKQSSTVTDESFDRLMDTDEIKKVTKSAMVRFEWNDLK</sequence>
<keyword evidence="3" id="KW-1185">Reference proteome</keyword>
<evidence type="ECO:0000313" key="3">
    <source>
        <dbReference type="Proteomes" id="UP000283895"/>
    </source>
</evidence>
<dbReference type="EMBL" id="LKEA01000011">
    <property type="protein sequence ID" value="ROW06048.1"/>
    <property type="molecule type" value="Genomic_DNA"/>
</dbReference>
<dbReference type="Proteomes" id="UP000283895">
    <property type="component" value="Unassembled WGS sequence"/>
</dbReference>
<dbReference type="STRING" id="356882.A0A423WRR9"/>
<feature type="compositionally biased region" description="Polar residues" evidence="1">
    <location>
        <begin position="616"/>
        <end position="630"/>
    </location>
</feature>